<evidence type="ECO:0000256" key="7">
    <source>
        <dbReference type="ARBA" id="ARBA00022692"/>
    </source>
</evidence>
<dbReference type="InterPro" id="IPR021930">
    <property type="entry name" value="Heparan_SO4_deacetylase_dom"/>
</dbReference>
<feature type="domain" description="Sulfotransferase" evidence="20">
    <location>
        <begin position="608"/>
        <end position="856"/>
    </location>
</feature>
<gene>
    <name evidence="23" type="ORF">LSH36_454g05042</name>
</gene>
<dbReference type="InterPro" id="IPR000863">
    <property type="entry name" value="Sulfotransferase_dom"/>
</dbReference>
<keyword evidence="9" id="KW-0735">Signal-anchor</keyword>
<evidence type="ECO:0000256" key="17">
    <source>
        <dbReference type="PIRSR" id="PIRSR637359-2"/>
    </source>
</evidence>
<sequence length="885" mass="102296">MLSVSHGCTALVRLFLVRQPTITKSIAVLLIFCVLSLLGLSYYVSTGVLNVVSKSSSPPPPPIVSCLSLSTDRKPSMVNDHSAMPQLRTVSKVLVLVETPFTKMGQEVIAILEATRIRYKMEIAQKRLPNLTHQDKGRYGVVIFERLESYLNMDNWNRQLLDKYCREYGVGIMAFAHPDERLFNAQVKDFPLFVHSKLSMRDYRVKTASPVLRIVRGGEVARGVMPGDDWTVFVPNHTTYEPIACAKLNPTSPFVLQISDDVSEILHTTIIRDRGELDGIQRVFFGNSFKFWLHRPLFLDVLSFLSHGKLSIPLEHYILIDIDDIFVSKPGTRMKPKDVQALLETQTHLQQSVDGFHFNLGFSGKYFHHGSEEENAGDDMLIESREHFWWFDHTWSHMQSHQYNISEIIRDLTLNKEFAKRHGIVVNNSYAVAPHHAGVYPVHEPLYEAWKKIWKVKVTSSEEYPHLNPARYRRGFMYRGIKVLPRQTCGLFTHTIFIDKFPGGKMKLNQSIRGGELFRTILFNPISIFMTHLSNYGSDRLGLYTFESVIKFIQCWTNLKLKTVEPLKLGSIYFDMFPGEIDPVWRNPCNDKRHMAIWSASKSCRRLPNFLVIGPQKTGTTALYDFLGIHPLLVSNYNSLTTYEEVQFFKGKNYYKGLDWYMKFYPDPGEDSNVMLFEKSANYFDSELVPSRAYALLPNAKLICTIIDPAKRAYSWYQHQRAHQEISALSYTFYEVVTAGDSATKELRDLRYRCLNPGHYAYHIENWLDHYNDEQMLIIDGEKLRLNPILVMDEVQRFLQVDPVIDYSTKLKYNPKKGFFCQVMGVNHTKCLGKEKGRLYPEMDTQSQLYLAHYYRKHNIALSKLLTSMGRPIPTWLKEQLTDQK</sequence>
<comment type="subcellular location">
    <subcellularLocation>
        <location evidence="1">Golgi apparatus membrane</location>
        <topology evidence="1">Single-pass type II membrane protein</topology>
    </subcellularLocation>
</comment>
<accession>A0AAD9JAS4</accession>
<keyword evidence="11" id="KW-0333">Golgi apparatus</keyword>
<comment type="caution">
    <text evidence="23">The sequence shown here is derived from an EMBL/GenBank/DDBJ whole genome shotgun (WGS) entry which is preliminary data.</text>
</comment>
<dbReference type="Pfam" id="PF25119">
    <property type="entry name" value="HSNSD_N"/>
    <property type="match status" value="1"/>
</dbReference>
<keyword evidence="24" id="KW-1185">Reference proteome</keyword>
<evidence type="ECO:0000256" key="8">
    <source>
        <dbReference type="ARBA" id="ARBA00022801"/>
    </source>
</evidence>
<keyword evidence="8" id="KW-0378">Hydrolase</keyword>
<evidence type="ECO:0000256" key="3">
    <source>
        <dbReference type="ARBA" id="ARBA00005093"/>
    </source>
</evidence>
<proteinExistence type="inferred from homology"/>
<dbReference type="GO" id="GO:0016787">
    <property type="term" value="F:hydrolase activity"/>
    <property type="evidence" value="ECO:0007669"/>
    <property type="project" value="UniProtKB-KW"/>
</dbReference>
<evidence type="ECO:0000259" key="21">
    <source>
        <dbReference type="Pfam" id="PF12062"/>
    </source>
</evidence>
<keyword evidence="7 19" id="KW-0812">Transmembrane</keyword>
<dbReference type="EC" id="2.8.2.8" evidence="5"/>
<evidence type="ECO:0000259" key="20">
    <source>
        <dbReference type="Pfam" id="PF00685"/>
    </source>
</evidence>
<dbReference type="GO" id="GO:0019213">
    <property type="term" value="F:deacetylase activity"/>
    <property type="evidence" value="ECO:0007669"/>
    <property type="project" value="TreeGrafter"/>
</dbReference>
<evidence type="ECO:0000256" key="9">
    <source>
        <dbReference type="ARBA" id="ARBA00022968"/>
    </source>
</evidence>
<feature type="binding site" evidence="17">
    <location>
        <begin position="836"/>
        <end position="840"/>
    </location>
    <ligand>
        <name>3'-phosphoadenylyl sulfate</name>
        <dbReference type="ChEBI" id="CHEBI:58339"/>
    </ligand>
</feature>
<dbReference type="InterPro" id="IPR037359">
    <property type="entry name" value="NST/OST"/>
</dbReference>
<evidence type="ECO:0000256" key="2">
    <source>
        <dbReference type="ARBA" id="ARBA00004841"/>
    </source>
</evidence>
<evidence type="ECO:0000256" key="1">
    <source>
        <dbReference type="ARBA" id="ARBA00004323"/>
    </source>
</evidence>
<dbReference type="SUPFAM" id="SSF52540">
    <property type="entry name" value="P-loop containing nucleoside triphosphate hydrolases"/>
    <property type="match status" value="1"/>
</dbReference>
<dbReference type="GO" id="GO:0015016">
    <property type="term" value="F:heparan sulfate N-sulfotransferase activity"/>
    <property type="evidence" value="ECO:0007669"/>
    <property type="project" value="UniProtKB-EC"/>
</dbReference>
<evidence type="ECO:0000256" key="14">
    <source>
        <dbReference type="ARBA" id="ARBA00023180"/>
    </source>
</evidence>
<evidence type="ECO:0000256" key="5">
    <source>
        <dbReference type="ARBA" id="ARBA00012979"/>
    </source>
</evidence>
<dbReference type="InterPro" id="IPR027417">
    <property type="entry name" value="P-loop_NTPase"/>
</dbReference>
<evidence type="ECO:0000256" key="10">
    <source>
        <dbReference type="ARBA" id="ARBA00022989"/>
    </source>
</evidence>
<dbReference type="InterPro" id="IPR056793">
    <property type="entry name" value="HSNSD_N"/>
</dbReference>
<comment type="pathway">
    <text evidence="3">Glycan metabolism; heparan sulfate biosynthesis.</text>
</comment>
<keyword evidence="13 18" id="KW-1015">Disulfide bond</keyword>
<dbReference type="PANTHER" id="PTHR10605">
    <property type="entry name" value="HEPARAN SULFATE SULFOTRANSFERASE"/>
    <property type="match status" value="1"/>
</dbReference>
<dbReference type="Proteomes" id="UP001208570">
    <property type="component" value="Unassembled WGS sequence"/>
</dbReference>
<keyword evidence="15" id="KW-0511">Multifunctional enzyme</keyword>
<organism evidence="23 24">
    <name type="scientific">Paralvinella palmiformis</name>
    <dbReference type="NCBI Taxonomy" id="53620"/>
    <lineage>
        <taxon>Eukaryota</taxon>
        <taxon>Metazoa</taxon>
        <taxon>Spiralia</taxon>
        <taxon>Lophotrochozoa</taxon>
        <taxon>Annelida</taxon>
        <taxon>Polychaeta</taxon>
        <taxon>Sedentaria</taxon>
        <taxon>Canalipalpata</taxon>
        <taxon>Terebellida</taxon>
        <taxon>Terebelliformia</taxon>
        <taxon>Alvinellidae</taxon>
        <taxon>Paralvinella</taxon>
    </lineage>
</organism>
<evidence type="ECO:0000256" key="19">
    <source>
        <dbReference type="SAM" id="Phobius"/>
    </source>
</evidence>
<feature type="active site" description="For sulfotransferase activity" evidence="16">
    <location>
        <position position="617"/>
    </location>
</feature>
<evidence type="ECO:0000256" key="12">
    <source>
        <dbReference type="ARBA" id="ARBA00023136"/>
    </source>
</evidence>
<reference evidence="23" key="1">
    <citation type="journal article" date="2023" name="Mol. Biol. Evol.">
        <title>Third-Generation Sequencing Reveals the Adaptive Role of the Epigenome in Three Deep-Sea Polychaetes.</title>
        <authorList>
            <person name="Perez M."/>
            <person name="Aroh O."/>
            <person name="Sun Y."/>
            <person name="Lan Y."/>
            <person name="Juniper S.K."/>
            <person name="Young C.R."/>
            <person name="Angers B."/>
            <person name="Qian P.Y."/>
        </authorList>
    </citation>
    <scope>NUCLEOTIDE SEQUENCE</scope>
    <source>
        <strain evidence="23">P08H-3</strain>
    </source>
</reference>
<dbReference type="Pfam" id="PF00685">
    <property type="entry name" value="Sulfotransfer_1"/>
    <property type="match status" value="1"/>
</dbReference>
<dbReference type="GO" id="GO:0000139">
    <property type="term" value="C:Golgi membrane"/>
    <property type="evidence" value="ECO:0007669"/>
    <property type="project" value="UniProtKB-SubCell"/>
</dbReference>
<feature type="binding site" evidence="17">
    <location>
        <position position="715"/>
    </location>
    <ligand>
        <name>3'-phosphoadenylyl sulfate</name>
        <dbReference type="ChEBI" id="CHEBI:58339"/>
    </ligand>
</feature>
<dbReference type="PANTHER" id="PTHR10605:SF56">
    <property type="entry name" value="BIFUNCTIONAL HEPARAN SULFATE N-DEACETYLASE_N-SULFOTRANSFERASE"/>
    <property type="match status" value="1"/>
</dbReference>
<dbReference type="EMBL" id="JAODUP010000454">
    <property type="protein sequence ID" value="KAK2149399.1"/>
    <property type="molecule type" value="Genomic_DNA"/>
</dbReference>
<feature type="transmembrane region" description="Helical" evidence="19">
    <location>
        <begin position="26"/>
        <end position="44"/>
    </location>
</feature>
<protein>
    <recommendedName>
        <fullName evidence="5">[heparan sulfate]-glucosamine N-sulfotransferase</fullName>
        <ecNumber evidence="5">2.8.2.8</ecNumber>
    </recommendedName>
</protein>
<dbReference type="AlphaFoldDB" id="A0AAD9JAS4"/>
<evidence type="ECO:0000256" key="11">
    <source>
        <dbReference type="ARBA" id="ARBA00023034"/>
    </source>
</evidence>
<evidence type="ECO:0000259" key="22">
    <source>
        <dbReference type="Pfam" id="PF25119"/>
    </source>
</evidence>
<keyword evidence="12 19" id="KW-0472">Membrane</keyword>
<evidence type="ECO:0000256" key="15">
    <source>
        <dbReference type="ARBA" id="ARBA00023268"/>
    </source>
</evidence>
<comment type="pathway">
    <text evidence="2">Glycan metabolism; heparin biosynthesis.</text>
</comment>
<evidence type="ECO:0000256" key="13">
    <source>
        <dbReference type="ARBA" id="ARBA00023157"/>
    </source>
</evidence>
<dbReference type="Pfam" id="PF12062">
    <property type="entry name" value="HSNSD-CE"/>
    <property type="match status" value="1"/>
</dbReference>
<evidence type="ECO:0000313" key="24">
    <source>
        <dbReference type="Proteomes" id="UP001208570"/>
    </source>
</evidence>
<dbReference type="Gene3D" id="3.40.50.300">
    <property type="entry name" value="P-loop containing nucleotide triphosphate hydrolases"/>
    <property type="match status" value="1"/>
</dbReference>
<comment type="similarity">
    <text evidence="4">Belongs to the sulfotransferase 1 family. NDST subfamily.</text>
</comment>
<evidence type="ECO:0000256" key="4">
    <source>
        <dbReference type="ARBA" id="ARBA00010420"/>
    </source>
</evidence>
<keyword evidence="6" id="KW-0808">Transferase</keyword>
<feature type="disulfide bond" evidence="18">
    <location>
        <begin position="821"/>
        <end position="831"/>
    </location>
</feature>
<evidence type="ECO:0000256" key="6">
    <source>
        <dbReference type="ARBA" id="ARBA00022679"/>
    </source>
</evidence>
<feature type="domain" description="Heparan sulfate-N-deacetylase N-terminal" evidence="22">
    <location>
        <begin position="91"/>
        <end position="305"/>
    </location>
</feature>
<keyword evidence="14" id="KW-0325">Glycoprotein</keyword>
<evidence type="ECO:0000256" key="16">
    <source>
        <dbReference type="PIRSR" id="PIRSR637359-1"/>
    </source>
</evidence>
<evidence type="ECO:0000256" key="18">
    <source>
        <dbReference type="PIRSR" id="PIRSR637359-3"/>
    </source>
</evidence>
<feature type="domain" description="Heparan sulphate-N-deacetylase deacetylase" evidence="21">
    <location>
        <begin position="315"/>
        <end position="518"/>
    </location>
</feature>
<evidence type="ECO:0000313" key="23">
    <source>
        <dbReference type="EMBL" id="KAK2149399.1"/>
    </source>
</evidence>
<name>A0AAD9JAS4_9ANNE</name>
<keyword evidence="10 19" id="KW-1133">Transmembrane helix</keyword>